<feature type="transmembrane region" description="Helical" evidence="9">
    <location>
        <begin position="197"/>
        <end position="216"/>
    </location>
</feature>
<dbReference type="PANTHER" id="PTHR38686">
    <property type="entry name" value="APOLIPOPROTEIN N-ACYLTRANSFERASE"/>
    <property type="match status" value="1"/>
</dbReference>
<feature type="transmembrane region" description="Helical" evidence="9">
    <location>
        <begin position="62"/>
        <end position="79"/>
    </location>
</feature>
<feature type="transmembrane region" description="Helical" evidence="9">
    <location>
        <begin position="477"/>
        <end position="499"/>
    </location>
</feature>
<evidence type="ECO:0000256" key="9">
    <source>
        <dbReference type="HAMAP-Rule" id="MF_01148"/>
    </source>
</evidence>
<dbReference type="Pfam" id="PF20154">
    <property type="entry name" value="LNT_N"/>
    <property type="match status" value="1"/>
</dbReference>
<keyword evidence="6 9" id="KW-1133">Transmembrane helix</keyword>
<evidence type="ECO:0000256" key="5">
    <source>
        <dbReference type="ARBA" id="ARBA00022692"/>
    </source>
</evidence>
<feature type="transmembrane region" description="Helical" evidence="9">
    <location>
        <begin position="12"/>
        <end position="28"/>
    </location>
</feature>
<keyword evidence="12" id="KW-1185">Reference proteome</keyword>
<keyword evidence="8 9" id="KW-0012">Acyltransferase</keyword>
<comment type="caution">
    <text evidence="11">The sequence shown here is derived from an EMBL/GenBank/DDBJ whole genome shotgun (WGS) entry which is preliminary data.</text>
</comment>
<feature type="transmembrane region" description="Helical" evidence="9">
    <location>
        <begin position="167"/>
        <end position="190"/>
    </location>
</feature>
<evidence type="ECO:0000313" key="11">
    <source>
        <dbReference type="EMBL" id="GAA4013386.1"/>
    </source>
</evidence>
<keyword evidence="4 9" id="KW-0808">Transferase</keyword>
<dbReference type="NCBIfam" id="TIGR00546">
    <property type="entry name" value="lnt"/>
    <property type="match status" value="1"/>
</dbReference>
<comment type="function">
    <text evidence="9">Catalyzes the phospholipid dependent N-acylation of the N-terminal cysteine of apolipoprotein, the last step in lipoprotein maturation.</text>
</comment>
<name>A0ABP7SLH8_9BURK</name>
<evidence type="ECO:0000256" key="7">
    <source>
        <dbReference type="ARBA" id="ARBA00023136"/>
    </source>
</evidence>
<gene>
    <name evidence="9 11" type="primary">lnt</name>
    <name evidence="11" type="ORF">GCM10022212_04200</name>
</gene>
<reference evidence="12" key="1">
    <citation type="journal article" date="2019" name="Int. J. Syst. Evol. Microbiol.">
        <title>The Global Catalogue of Microorganisms (GCM) 10K type strain sequencing project: providing services to taxonomists for standard genome sequencing and annotation.</title>
        <authorList>
            <consortium name="The Broad Institute Genomics Platform"/>
            <consortium name="The Broad Institute Genome Sequencing Center for Infectious Disease"/>
            <person name="Wu L."/>
            <person name="Ma J."/>
        </authorList>
    </citation>
    <scope>NUCLEOTIDE SEQUENCE [LARGE SCALE GENOMIC DNA]</scope>
    <source>
        <strain evidence="12">JCM 16673</strain>
    </source>
</reference>
<protein>
    <recommendedName>
        <fullName evidence="9">Apolipoprotein N-acyltransferase</fullName>
        <shortName evidence="9">ALP N-acyltransferase</shortName>
        <ecNumber evidence="9">2.3.1.269</ecNumber>
    </recommendedName>
</protein>
<dbReference type="InterPro" id="IPR003010">
    <property type="entry name" value="C-N_Hydrolase"/>
</dbReference>
<dbReference type="EMBL" id="BAAAZE010000003">
    <property type="protein sequence ID" value="GAA4013386.1"/>
    <property type="molecule type" value="Genomic_DNA"/>
</dbReference>
<dbReference type="EC" id="2.3.1.269" evidence="9"/>
<dbReference type="SUPFAM" id="SSF56317">
    <property type="entry name" value="Carbon-nitrogen hydrolase"/>
    <property type="match status" value="1"/>
</dbReference>
<comment type="pathway">
    <text evidence="9">Protein modification; lipoprotein biosynthesis (N-acyl transfer).</text>
</comment>
<dbReference type="PROSITE" id="PS50263">
    <property type="entry name" value="CN_HYDROLASE"/>
    <property type="match status" value="1"/>
</dbReference>
<feature type="transmembrane region" description="Helical" evidence="9">
    <location>
        <begin position="127"/>
        <end position="147"/>
    </location>
</feature>
<dbReference type="HAMAP" id="MF_01148">
    <property type="entry name" value="Lnt"/>
    <property type="match status" value="1"/>
</dbReference>
<dbReference type="Pfam" id="PF00795">
    <property type="entry name" value="CN_hydrolase"/>
    <property type="match status" value="1"/>
</dbReference>
<evidence type="ECO:0000256" key="3">
    <source>
        <dbReference type="ARBA" id="ARBA00022475"/>
    </source>
</evidence>
<dbReference type="PANTHER" id="PTHR38686:SF1">
    <property type="entry name" value="APOLIPOPROTEIN N-ACYLTRANSFERASE"/>
    <property type="match status" value="1"/>
</dbReference>
<evidence type="ECO:0000256" key="6">
    <source>
        <dbReference type="ARBA" id="ARBA00022989"/>
    </source>
</evidence>
<keyword evidence="7 9" id="KW-0472">Membrane</keyword>
<evidence type="ECO:0000256" key="2">
    <source>
        <dbReference type="ARBA" id="ARBA00010065"/>
    </source>
</evidence>
<feature type="transmembrane region" description="Helical" evidence="9">
    <location>
        <begin position="34"/>
        <end position="50"/>
    </location>
</feature>
<feature type="domain" description="CN hydrolase" evidence="10">
    <location>
        <begin position="229"/>
        <end position="470"/>
    </location>
</feature>
<keyword evidence="5 9" id="KW-0812">Transmembrane</keyword>
<evidence type="ECO:0000313" key="12">
    <source>
        <dbReference type="Proteomes" id="UP001501353"/>
    </source>
</evidence>
<dbReference type="Proteomes" id="UP001501353">
    <property type="component" value="Unassembled WGS sequence"/>
</dbReference>
<evidence type="ECO:0000256" key="8">
    <source>
        <dbReference type="ARBA" id="ARBA00023315"/>
    </source>
</evidence>
<organism evidence="11 12">
    <name type="scientific">Actimicrobium antarcticum</name>
    <dbReference type="NCBI Taxonomy" id="1051899"/>
    <lineage>
        <taxon>Bacteria</taxon>
        <taxon>Pseudomonadati</taxon>
        <taxon>Pseudomonadota</taxon>
        <taxon>Betaproteobacteria</taxon>
        <taxon>Burkholderiales</taxon>
        <taxon>Oxalobacteraceae</taxon>
        <taxon>Actimicrobium</taxon>
    </lineage>
</organism>
<keyword evidence="3 9" id="KW-1003">Cell membrane</keyword>
<dbReference type="InterPro" id="IPR004563">
    <property type="entry name" value="Apolipo_AcylTrfase"/>
</dbReference>
<proteinExistence type="inferred from homology"/>
<evidence type="ECO:0000256" key="1">
    <source>
        <dbReference type="ARBA" id="ARBA00004651"/>
    </source>
</evidence>
<feature type="transmembrane region" description="Helical" evidence="9">
    <location>
        <begin position="91"/>
        <end position="115"/>
    </location>
</feature>
<dbReference type="InterPro" id="IPR036526">
    <property type="entry name" value="C-N_Hydrolase_sf"/>
</dbReference>
<accession>A0ABP7SLH8</accession>
<dbReference type="InterPro" id="IPR045378">
    <property type="entry name" value="LNT_N"/>
</dbReference>
<dbReference type="Gene3D" id="3.60.110.10">
    <property type="entry name" value="Carbon-nitrogen hydrolase"/>
    <property type="match status" value="1"/>
</dbReference>
<dbReference type="CDD" id="cd07571">
    <property type="entry name" value="ALP_N-acyl_transferase"/>
    <property type="match status" value="1"/>
</dbReference>
<comment type="subcellular location">
    <subcellularLocation>
        <location evidence="1 9">Cell membrane</location>
        <topology evidence="1 9">Multi-pass membrane protein</topology>
    </subcellularLocation>
</comment>
<sequence>MRNRATGSTPERFAVPLAFCAGAVNVLAFAPYGLWPLQILSLSALFWLLMRTDGVRRSALLGWMYGFGWLLFGTCWLYVSLHDYGALPAPVTVIAVAGLALFLAGLMAGATGLAAALRQRWDSAPRVLLLLLLPALFMLAEWTRAWIFTGFPWLAAGYAHQSGPLAGFAPVIGVYGIGLLSAVIAGALVLLPRHKWLALLPAVLFIGGAVLQQINWTAPFGKPITVRLLQGNVPQEMKFNPDRIPDTLINYYDLITAKPADLIVTPETALPLLANQLPPDYLPRLGTFARNTGSHLLVGVPIADSAQHYTNSVLGIGSGGLVSYRYDKHHLVPFGEFIPLGFRWFIDMMQMPLGDFSRGAVQQVPMPVKDQWVLPNICYEDLFGEEIADQLSGNGAQATLLLNVSNIAWFGNSIALPQHLQISQMRSLETGRPMLRATNTGATAVIDQKGRVLHSLQPLTAGVLDASVQGYRGTTPYILLGNRLILAIAAAMLLLAGVLGRKKVAGRVPGSPENR</sequence>
<comment type="catalytic activity">
    <reaction evidence="9">
        <text>N-terminal S-1,2-diacyl-sn-glyceryl-L-cysteinyl-[lipoprotein] + a glycerophospholipid = N-acyl-S-1,2-diacyl-sn-glyceryl-L-cysteinyl-[lipoprotein] + a 2-acyl-sn-glycero-3-phospholipid + H(+)</text>
        <dbReference type="Rhea" id="RHEA:48228"/>
        <dbReference type="Rhea" id="RHEA-COMP:14681"/>
        <dbReference type="Rhea" id="RHEA-COMP:14684"/>
        <dbReference type="ChEBI" id="CHEBI:15378"/>
        <dbReference type="ChEBI" id="CHEBI:136912"/>
        <dbReference type="ChEBI" id="CHEBI:140656"/>
        <dbReference type="ChEBI" id="CHEBI:140657"/>
        <dbReference type="ChEBI" id="CHEBI:140660"/>
        <dbReference type="EC" id="2.3.1.269"/>
    </reaction>
</comment>
<comment type="similarity">
    <text evidence="2 9">Belongs to the CN hydrolase family. Apolipoprotein N-acyltransferase subfamily.</text>
</comment>
<evidence type="ECO:0000256" key="4">
    <source>
        <dbReference type="ARBA" id="ARBA00022679"/>
    </source>
</evidence>
<evidence type="ECO:0000259" key="10">
    <source>
        <dbReference type="PROSITE" id="PS50263"/>
    </source>
</evidence>